<evidence type="ECO:0000313" key="1">
    <source>
        <dbReference type="EMBL" id="GGN61844.1"/>
    </source>
</evidence>
<reference evidence="2" key="1">
    <citation type="journal article" date="2019" name="Int. J. Syst. Evol. Microbiol.">
        <title>The Global Catalogue of Microorganisms (GCM) 10K type strain sequencing project: providing services to taxonomists for standard genome sequencing and annotation.</title>
        <authorList>
            <consortium name="The Broad Institute Genomics Platform"/>
            <consortium name="The Broad Institute Genome Sequencing Center for Infectious Disease"/>
            <person name="Wu L."/>
            <person name="Ma J."/>
        </authorList>
    </citation>
    <scope>NUCLEOTIDE SEQUENCE [LARGE SCALE GENOMIC DNA]</scope>
    <source>
        <strain evidence="2">CGMCC 4.7323</strain>
    </source>
</reference>
<name>A0ABQ2K2A0_9ACTN</name>
<accession>A0ABQ2K2A0</accession>
<dbReference type="EMBL" id="BMND01000044">
    <property type="protein sequence ID" value="GGN61844.1"/>
    <property type="molecule type" value="Genomic_DNA"/>
</dbReference>
<proteinExistence type="predicted"/>
<keyword evidence="2" id="KW-1185">Reference proteome</keyword>
<comment type="caution">
    <text evidence="1">The sequence shown here is derived from an EMBL/GenBank/DDBJ whole genome shotgun (WGS) entry which is preliminary data.</text>
</comment>
<organism evidence="1 2">
    <name type="scientific">Streptomyces kronopolitis</name>
    <dbReference type="NCBI Taxonomy" id="1612435"/>
    <lineage>
        <taxon>Bacteria</taxon>
        <taxon>Bacillati</taxon>
        <taxon>Actinomycetota</taxon>
        <taxon>Actinomycetes</taxon>
        <taxon>Kitasatosporales</taxon>
        <taxon>Streptomycetaceae</taxon>
        <taxon>Streptomyces</taxon>
    </lineage>
</organism>
<sequence length="73" mass="8343">MFVSRQGLAQSTYPEHINASVILPDETQPVTMAGWTVTTWYRDATLGGRPLYRRTIAQAFTDAAGEVRHYREW</sequence>
<dbReference type="RefSeq" id="WP_189103606.1">
    <property type="nucleotide sequence ID" value="NZ_BMND01000044.1"/>
</dbReference>
<dbReference type="GeneID" id="301551807"/>
<evidence type="ECO:0000313" key="2">
    <source>
        <dbReference type="Proteomes" id="UP000600080"/>
    </source>
</evidence>
<protein>
    <submittedName>
        <fullName evidence="1">Uncharacterized protein</fullName>
    </submittedName>
</protein>
<dbReference type="Proteomes" id="UP000600080">
    <property type="component" value="Unassembled WGS sequence"/>
</dbReference>
<gene>
    <name evidence="1" type="ORF">GCM10012285_61310</name>
</gene>